<keyword evidence="4" id="KW-1185">Reference proteome</keyword>
<feature type="transmembrane region" description="Helical" evidence="1">
    <location>
        <begin position="393"/>
        <end position="419"/>
    </location>
</feature>
<protein>
    <submittedName>
        <fullName evidence="3">Uncharacterized protein</fullName>
    </submittedName>
</protein>
<evidence type="ECO:0000313" key="4">
    <source>
        <dbReference type="Proteomes" id="UP001326199"/>
    </source>
</evidence>
<feature type="transmembrane region" description="Helical" evidence="1">
    <location>
        <begin position="271"/>
        <end position="290"/>
    </location>
</feature>
<feature type="transmembrane region" description="Helical" evidence="1">
    <location>
        <begin position="467"/>
        <end position="487"/>
    </location>
</feature>
<feature type="signal peptide" evidence="2">
    <location>
        <begin position="1"/>
        <end position="21"/>
    </location>
</feature>
<keyword evidence="1" id="KW-1133">Transmembrane helix</keyword>
<dbReference type="EMBL" id="JAFFHB010000004">
    <property type="protein sequence ID" value="KAK4666721.1"/>
    <property type="molecule type" value="Genomic_DNA"/>
</dbReference>
<dbReference type="Proteomes" id="UP001326199">
    <property type="component" value="Unassembled WGS sequence"/>
</dbReference>
<sequence>MKPEPLFGFAALILPASFGAASDSAKTLYDQIHEIKHNTSLLHDTKAPGWVSAPTMRGTTSILWSCLLTLFACVYTALHLNIPERGITNVQLVAKRIKWMFITLLFPELVLFYASAQWWKAKKLAAALSLEEKQQLQISGPPQLGTFHKVVNKMLKQNVTRSTGDIEKIGSHESSSSSTINDNCIFDLKYGFYVLMGGIEAELDGKTVILSHHGALLLAQKDIKPFRIPRSTILDQTKADVLQKLLVIVQVSWMVIECVSRKAYGLPISLLELHTMVHVACAIMLYFFWFEKPFDIRGSRKLEHPNVDLLSADARLGHVYKSHGNLANFSSSALRSLEQDHKGGSHDYTFSHLLEHLKGRVYLFLVLTLVPAIYGSIHLLAWDFIFPTQIEALLWKVSSLAMVLTMPACIAGQLLMTAVGQLFEAFENITVRNDVRDKLLVMVMLVLEVLLYGTLGAGILCLTGARLYIVVESFVSLRAVPLGVYYTPSWIQMIPHF</sequence>
<feature type="transmembrane region" description="Helical" evidence="1">
    <location>
        <begin position="439"/>
        <end position="460"/>
    </location>
</feature>
<name>A0ABR0HFA4_9PEZI</name>
<keyword evidence="1" id="KW-0472">Membrane</keyword>
<keyword evidence="1" id="KW-0812">Transmembrane</keyword>
<dbReference type="RefSeq" id="XP_062766687.1">
    <property type="nucleotide sequence ID" value="XM_062910725.1"/>
</dbReference>
<dbReference type="GeneID" id="87931069"/>
<organism evidence="3 4">
    <name type="scientific">Podospora pseudopauciseta</name>
    <dbReference type="NCBI Taxonomy" id="2093780"/>
    <lineage>
        <taxon>Eukaryota</taxon>
        <taxon>Fungi</taxon>
        <taxon>Dikarya</taxon>
        <taxon>Ascomycota</taxon>
        <taxon>Pezizomycotina</taxon>
        <taxon>Sordariomycetes</taxon>
        <taxon>Sordariomycetidae</taxon>
        <taxon>Sordariales</taxon>
        <taxon>Podosporaceae</taxon>
        <taxon>Podospora</taxon>
    </lineage>
</organism>
<dbReference type="PANTHER" id="PTHR35043:SF7">
    <property type="entry name" value="TRANSCRIPTION FACTOR DOMAIN-CONTAINING PROTEIN"/>
    <property type="match status" value="1"/>
</dbReference>
<evidence type="ECO:0000256" key="2">
    <source>
        <dbReference type="SAM" id="SignalP"/>
    </source>
</evidence>
<gene>
    <name evidence="3" type="ORF">QC763_302811</name>
</gene>
<dbReference type="PANTHER" id="PTHR35043">
    <property type="entry name" value="TRANSCRIPTION FACTOR DOMAIN-CONTAINING PROTEIN"/>
    <property type="match status" value="1"/>
</dbReference>
<feature type="transmembrane region" description="Helical" evidence="1">
    <location>
        <begin position="99"/>
        <end position="119"/>
    </location>
</feature>
<keyword evidence="2" id="KW-0732">Signal</keyword>
<feature type="transmembrane region" description="Helical" evidence="1">
    <location>
        <begin position="361"/>
        <end position="381"/>
    </location>
</feature>
<reference evidence="3 4" key="1">
    <citation type="journal article" date="2023" name="bioRxiv">
        <title>High-quality genome assemblies of four members of thePodospora anserinaspecies complex.</title>
        <authorList>
            <person name="Ament-Velasquez S.L."/>
            <person name="Vogan A.A."/>
            <person name="Wallerman O."/>
            <person name="Hartmann F."/>
            <person name="Gautier V."/>
            <person name="Silar P."/>
            <person name="Giraud T."/>
            <person name="Johannesson H."/>
        </authorList>
    </citation>
    <scope>NUCLEOTIDE SEQUENCE [LARGE SCALE GENOMIC DNA]</scope>
    <source>
        <strain evidence="3 4">CBS 411.78</strain>
    </source>
</reference>
<proteinExistence type="predicted"/>
<accession>A0ABR0HFA4</accession>
<feature type="chain" id="PRO_5045593595" evidence="2">
    <location>
        <begin position="22"/>
        <end position="497"/>
    </location>
</feature>
<comment type="caution">
    <text evidence="3">The sequence shown here is derived from an EMBL/GenBank/DDBJ whole genome shotgun (WGS) entry which is preliminary data.</text>
</comment>
<evidence type="ECO:0000313" key="3">
    <source>
        <dbReference type="EMBL" id="KAK4666721.1"/>
    </source>
</evidence>
<feature type="transmembrane region" description="Helical" evidence="1">
    <location>
        <begin position="61"/>
        <end position="78"/>
    </location>
</feature>
<evidence type="ECO:0000256" key="1">
    <source>
        <dbReference type="SAM" id="Phobius"/>
    </source>
</evidence>